<accession>M1XKA7</accession>
<dbReference type="AlphaFoldDB" id="M1XKA7"/>
<dbReference type="STRING" id="268739.Nmlp_1346"/>
<dbReference type="GeneID" id="14650658"/>
<organism evidence="1 2">
    <name type="scientific">Natronomonas moolapensis (strain DSM 18674 / CECT 7526 / JCM 14361 / 8.8.11)</name>
    <dbReference type="NCBI Taxonomy" id="268739"/>
    <lineage>
        <taxon>Archaea</taxon>
        <taxon>Methanobacteriati</taxon>
        <taxon>Methanobacteriota</taxon>
        <taxon>Stenosarchaea group</taxon>
        <taxon>Halobacteria</taxon>
        <taxon>Halobacteriales</taxon>
        <taxon>Natronomonadaceae</taxon>
        <taxon>Natronomonas</taxon>
    </lineage>
</organism>
<dbReference type="RefSeq" id="WP_015408401.1">
    <property type="nucleotide sequence ID" value="NC_020388.1"/>
</dbReference>
<dbReference type="EMBL" id="HF582854">
    <property type="protein sequence ID" value="CCQ35554.1"/>
    <property type="molecule type" value="Genomic_DNA"/>
</dbReference>
<name>M1XKA7_NATM8</name>
<evidence type="ECO:0000313" key="1">
    <source>
        <dbReference type="EMBL" id="CCQ35554.1"/>
    </source>
</evidence>
<gene>
    <name evidence="1" type="ordered locus">Nmlp_1346</name>
</gene>
<dbReference type="eggNOG" id="arCOG04578">
    <property type="taxonomic scope" value="Archaea"/>
</dbReference>
<dbReference type="OrthoDB" id="311801at2157"/>
<dbReference type="HOGENOM" id="CLU_1656846_0_0_2"/>
<reference evidence="1 2" key="1">
    <citation type="journal article" date="2013" name="Genome Announc.">
        <title>Genome of the haloarchaeon Natronomonas moolapensis, a neutrophilic member of a previously haloalkaliphilic genus.</title>
        <authorList>
            <person name="Dyall-Smith M.L."/>
            <person name="Pfeiffer F."/>
            <person name="Oberwinkler T."/>
            <person name="Klee K."/>
            <person name="Rampp M."/>
            <person name="Palm P."/>
            <person name="Gross K."/>
            <person name="Schuster S.C."/>
            <person name="Oesterhelt D."/>
        </authorList>
    </citation>
    <scope>NUCLEOTIDE SEQUENCE [LARGE SCALE GENOMIC DNA]</scope>
    <source>
        <strain evidence="2">DSM 18674 / JCM 14361 / 8.8.11</strain>
    </source>
</reference>
<dbReference type="Pfam" id="PF19106">
    <property type="entry name" value="DUF5793"/>
    <property type="match status" value="1"/>
</dbReference>
<dbReference type="Proteomes" id="UP000011867">
    <property type="component" value="Chromosome"/>
</dbReference>
<dbReference type="KEGG" id="nmo:Nmlp_1346"/>
<protein>
    <submittedName>
        <fullName evidence="1">Uncharacterized protein</fullName>
    </submittedName>
</protein>
<sequence length="147" mass="15958">MRRDYFTLETAGVTAEESEEPSVSITYEGPTDELETRLRRDDGQLDGDGVDVAYRLHEPLDTDAPAGVFAVSDRITGEYVLEVNATSAPVLSVVEAASADADGRYRLVIETDGGTRLAEYDKSTLLVYDGDGNLLRDRSLIPSGVEI</sequence>
<evidence type="ECO:0000313" key="2">
    <source>
        <dbReference type="Proteomes" id="UP000011867"/>
    </source>
</evidence>
<proteinExistence type="predicted"/>
<keyword evidence="2" id="KW-1185">Reference proteome</keyword>
<dbReference type="InterPro" id="IPR043811">
    <property type="entry name" value="DUF5793"/>
</dbReference>